<dbReference type="InterPro" id="IPR005532">
    <property type="entry name" value="SUMF_dom"/>
</dbReference>
<dbReference type="PANTHER" id="PTHR23150:SF19">
    <property type="entry name" value="FORMYLGLYCINE-GENERATING ENZYME"/>
    <property type="match status" value="1"/>
</dbReference>
<dbReference type="STRING" id="1246637.MTBBW1_540016"/>
<gene>
    <name evidence="3" type="ORF">MTBBW1_540016</name>
</gene>
<evidence type="ECO:0000256" key="1">
    <source>
        <dbReference type="SAM" id="MobiDB-lite"/>
    </source>
</evidence>
<name>A0A1W1HHR2_9BACT</name>
<dbReference type="RefSeq" id="WP_186441146.1">
    <property type="nucleotide sequence ID" value="NZ_LT828542.1"/>
</dbReference>
<dbReference type="InterPro" id="IPR051043">
    <property type="entry name" value="Sulfatase_Mod_Factor_Kinase"/>
</dbReference>
<dbReference type="AlphaFoldDB" id="A0A1W1HHR2"/>
<dbReference type="InterPro" id="IPR042095">
    <property type="entry name" value="SUMF_sf"/>
</dbReference>
<dbReference type="InterPro" id="IPR016187">
    <property type="entry name" value="CTDL_fold"/>
</dbReference>
<dbReference type="Gene3D" id="3.90.1580.10">
    <property type="entry name" value="paralog of FGE (formylglycine-generating enzyme)"/>
    <property type="match status" value="1"/>
</dbReference>
<dbReference type="EMBL" id="FWEV01000297">
    <property type="protein sequence ID" value="SLM32037.1"/>
    <property type="molecule type" value="Genomic_DNA"/>
</dbReference>
<dbReference type="Pfam" id="PF03781">
    <property type="entry name" value="FGE-sulfatase"/>
    <property type="match status" value="1"/>
</dbReference>
<evidence type="ECO:0000313" key="4">
    <source>
        <dbReference type="Proteomes" id="UP000191931"/>
    </source>
</evidence>
<sequence>MDSNPSYFSNCGENCPVESVSKYDVNNFIDALNSMGEGTYSLPTEAQWEYAARAGSTAAFANGDITENDSYQNPDPNLDAMGWYYYNSDADYSGCYSTSPISNCRGTHPVALKAPNAWGLYDMHGNVYEWCSDGYTTTYGVGPVPDSVTDPLGNPSSSGDVAKGGAWGTSNSSCRSANRYNPDSWDSNNRSIGFRLKWMP</sequence>
<dbReference type="Proteomes" id="UP000191931">
    <property type="component" value="Unassembled WGS sequence"/>
</dbReference>
<dbReference type="PANTHER" id="PTHR23150">
    <property type="entry name" value="SULFATASE MODIFYING FACTOR 1, 2"/>
    <property type="match status" value="1"/>
</dbReference>
<feature type="domain" description="Sulfatase-modifying factor enzyme-like" evidence="2">
    <location>
        <begin position="12"/>
        <end position="196"/>
    </location>
</feature>
<reference evidence="3 4" key="1">
    <citation type="submission" date="2017-03" db="EMBL/GenBank/DDBJ databases">
        <authorList>
            <person name="Afonso C.L."/>
            <person name="Miller P.J."/>
            <person name="Scott M.A."/>
            <person name="Spackman E."/>
            <person name="Goraichik I."/>
            <person name="Dimitrov K.M."/>
            <person name="Suarez D.L."/>
            <person name="Swayne D.E."/>
        </authorList>
    </citation>
    <scope>NUCLEOTIDE SEQUENCE [LARGE SCALE GENOMIC DNA]</scope>
    <source>
        <strain evidence="3">PRJEB14757</strain>
    </source>
</reference>
<organism evidence="3 4">
    <name type="scientific">Desulfamplus magnetovallimortis</name>
    <dbReference type="NCBI Taxonomy" id="1246637"/>
    <lineage>
        <taxon>Bacteria</taxon>
        <taxon>Pseudomonadati</taxon>
        <taxon>Thermodesulfobacteriota</taxon>
        <taxon>Desulfobacteria</taxon>
        <taxon>Desulfobacterales</taxon>
        <taxon>Desulfobacteraceae</taxon>
        <taxon>Desulfamplus</taxon>
    </lineage>
</organism>
<feature type="region of interest" description="Disordered" evidence="1">
    <location>
        <begin position="146"/>
        <end position="173"/>
    </location>
</feature>
<keyword evidence="4" id="KW-1185">Reference proteome</keyword>
<dbReference type="SUPFAM" id="SSF56436">
    <property type="entry name" value="C-type lectin-like"/>
    <property type="match status" value="1"/>
</dbReference>
<protein>
    <recommendedName>
        <fullName evidence="2">Sulfatase-modifying factor enzyme-like domain-containing protein</fullName>
    </recommendedName>
</protein>
<dbReference type="GO" id="GO:0120147">
    <property type="term" value="F:formylglycine-generating oxidase activity"/>
    <property type="evidence" value="ECO:0007669"/>
    <property type="project" value="TreeGrafter"/>
</dbReference>
<evidence type="ECO:0000313" key="3">
    <source>
        <dbReference type="EMBL" id="SLM32037.1"/>
    </source>
</evidence>
<accession>A0A1W1HHR2</accession>
<proteinExistence type="predicted"/>
<evidence type="ECO:0000259" key="2">
    <source>
        <dbReference type="Pfam" id="PF03781"/>
    </source>
</evidence>